<accession>A0A388T843</accession>
<dbReference type="EMBL" id="BGZN01000002">
    <property type="protein sequence ID" value="GBR72800.1"/>
    <property type="molecule type" value="Genomic_DNA"/>
</dbReference>
<gene>
    <name evidence="1" type="ORF">NO1_0268</name>
</gene>
<protein>
    <submittedName>
        <fullName evidence="1">Uncharacterized protein</fullName>
    </submittedName>
</protein>
<sequence length="96" mass="10874">MTIDNLIKIFTQTSEIFTALGIALGALGVFSGKLKKWLGIHELHVGLKRLEIMNLIQHTPENSALICRLYDKYKKMDGNTYIDSLFGKWKQSFGAE</sequence>
<organism evidence="1 2">
    <name type="scientific">Termititenax aidoneus</name>
    <dbReference type="NCBI Taxonomy" id="2218524"/>
    <lineage>
        <taxon>Bacteria</taxon>
        <taxon>Bacillati</taxon>
        <taxon>Candidatus Margulisiibacteriota</taxon>
        <taxon>Candidatus Termititenacia</taxon>
        <taxon>Candidatus Termititenacales</taxon>
        <taxon>Candidatus Termititenacaceae</taxon>
        <taxon>Candidatus Termititenax</taxon>
    </lineage>
</organism>
<comment type="caution">
    <text evidence="1">The sequence shown here is derived from an EMBL/GenBank/DDBJ whole genome shotgun (WGS) entry which is preliminary data.</text>
</comment>
<evidence type="ECO:0000313" key="1">
    <source>
        <dbReference type="EMBL" id="GBR72800.1"/>
    </source>
</evidence>
<reference evidence="1 2" key="1">
    <citation type="journal article" date="2019" name="ISME J.">
        <title>Genome analyses of uncultured TG2/ZB3 bacteria in 'Margulisbacteria' specifically attached to ectosymbiotic spirochetes of protists in the termite gut.</title>
        <authorList>
            <person name="Utami Y.D."/>
            <person name="Kuwahara H."/>
            <person name="Igai K."/>
            <person name="Murakami T."/>
            <person name="Sugaya K."/>
            <person name="Morikawa T."/>
            <person name="Nagura Y."/>
            <person name="Yuki M."/>
            <person name="Deevong P."/>
            <person name="Inoue T."/>
            <person name="Kihara K."/>
            <person name="Lo N."/>
            <person name="Yamada A."/>
            <person name="Ohkuma M."/>
            <person name="Hongoh Y."/>
        </authorList>
    </citation>
    <scope>NUCLEOTIDE SEQUENCE [LARGE SCALE GENOMIC DNA]</scope>
    <source>
        <strain evidence="1">NkOx7-01</strain>
    </source>
</reference>
<name>A0A388T843_TERA1</name>
<evidence type="ECO:0000313" key="2">
    <source>
        <dbReference type="Proteomes" id="UP000269352"/>
    </source>
</evidence>
<proteinExistence type="predicted"/>
<dbReference type="AlphaFoldDB" id="A0A388T843"/>
<keyword evidence="2" id="KW-1185">Reference proteome</keyword>
<dbReference type="Proteomes" id="UP000269352">
    <property type="component" value="Unassembled WGS sequence"/>
</dbReference>